<dbReference type="InterPro" id="IPR049035">
    <property type="entry name" value="ADDB_N"/>
</dbReference>
<dbReference type="GO" id="GO:0006281">
    <property type="term" value="P:DNA repair"/>
    <property type="evidence" value="ECO:0007669"/>
    <property type="project" value="UniProtKB-KW"/>
</dbReference>
<feature type="domain" description="UvrD-like helicase C-terminal" evidence="10">
    <location>
        <begin position="260"/>
        <end position="548"/>
    </location>
</feature>
<dbReference type="EMBL" id="DVMU01000180">
    <property type="protein sequence ID" value="HIU34464.1"/>
    <property type="molecule type" value="Genomic_DNA"/>
</dbReference>
<keyword evidence="9" id="KW-0234">DNA repair</keyword>
<evidence type="ECO:0000256" key="1">
    <source>
        <dbReference type="ARBA" id="ARBA00022722"/>
    </source>
</evidence>
<keyword evidence="1" id="KW-0540">Nuclease</keyword>
<keyword evidence="2" id="KW-0547">Nucleotide-binding</keyword>
<dbReference type="Proteomes" id="UP000824072">
    <property type="component" value="Unassembled WGS sequence"/>
</dbReference>
<dbReference type="SUPFAM" id="SSF52540">
    <property type="entry name" value="P-loop containing nucleoside triphosphate hydrolases"/>
    <property type="match status" value="1"/>
</dbReference>
<keyword evidence="5" id="KW-0347">Helicase</keyword>
<accession>A0A9D1LCA6</accession>
<dbReference type="Gene3D" id="3.40.50.300">
    <property type="entry name" value="P-loop containing nucleotide triphosphate hydrolases"/>
    <property type="match status" value="3"/>
</dbReference>
<evidence type="ECO:0000256" key="6">
    <source>
        <dbReference type="ARBA" id="ARBA00022839"/>
    </source>
</evidence>
<keyword evidence="4" id="KW-0378">Hydrolase</keyword>
<evidence type="ECO:0000259" key="10">
    <source>
        <dbReference type="PROSITE" id="PS51217"/>
    </source>
</evidence>
<dbReference type="PROSITE" id="PS51217">
    <property type="entry name" value="UVRD_HELICASE_CTER"/>
    <property type="match status" value="1"/>
</dbReference>
<dbReference type="InterPro" id="IPR038726">
    <property type="entry name" value="PDDEXK_AddAB-type"/>
</dbReference>
<dbReference type="GO" id="GO:0006310">
    <property type="term" value="P:DNA recombination"/>
    <property type="evidence" value="ECO:0007669"/>
    <property type="project" value="TreeGrafter"/>
</dbReference>
<dbReference type="Pfam" id="PF21445">
    <property type="entry name" value="ADDB_N"/>
    <property type="match status" value="1"/>
</dbReference>
<protein>
    <submittedName>
        <fullName evidence="11">PD-(D/E)XK nuclease family protein</fullName>
    </submittedName>
</protein>
<dbReference type="Pfam" id="PF12705">
    <property type="entry name" value="PDDEXK_1"/>
    <property type="match status" value="1"/>
</dbReference>
<dbReference type="AlphaFoldDB" id="A0A9D1LCA6"/>
<keyword evidence="3" id="KW-0227">DNA damage</keyword>
<name>A0A9D1LCA6_9FIRM</name>
<keyword evidence="6" id="KW-0269">Exonuclease</keyword>
<evidence type="ECO:0000256" key="9">
    <source>
        <dbReference type="ARBA" id="ARBA00023204"/>
    </source>
</evidence>
<dbReference type="GO" id="GO:0003677">
    <property type="term" value="F:DNA binding"/>
    <property type="evidence" value="ECO:0007669"/>
    <property type="project" value="UniProtKB-KW"/>
</dbReference>
<organism evidence="11 12">
    <name type="scientific">Candidatus Pullichristensenella excrementigallinarum</name>
    <dbReference type="NCBI Taxonomy" id="2840907"/>
    <lineage>
        <taxon>Bacteria</taxon>
        <taxon>Bacillati</taxon>
        <taxon>Bacillota</taxon>
        <taxon>Clostridia</taxon>
        <taxon>Candidatus Pullichristensenella</taxon>
    </lineage>
</organism>
<evidence type="ECO:0000256" key="3">
    <source>
        <dbReference type="ARBA" id="ARBA00022763"/>
    </source>
</evidence>
<comment type="caution">
    <text evidence="11">The sequence shown here is derived from an EMBL/GenBank/DDBJ whole genome shotgun (WGS) entry which is preliminary data.</text>
</comment>
<keyword evidence="7" id="KW-0067">ATP-binding</keyword>
<evidence type="ECO:0000256" key="5">
    <source>
        <dbReference type="ARBA" id="ARBA00022806"/>
    </source>
</evidence>
<evidence type="ECO:0000256" key="2">
    <source>
        <dbReference type="ARBA" id="ARBA00022741"/>
    </source>
</evidence>
<dbReference type="InterPro" id="IPR014017">
    <property type="entry name" value="DNA_helicase_UvrD-like_C"/>
</dbReference>
<reference evidence="11" key="2">
    <citation type="journal article" date="2021" name="PeerJ">
        <title>Extensive microbial diversity within the chicken gut microbiome revealed by metagenomics and culture.</title>
        <authorList>
            <person name="Gilroy R."/>
            <person name="Ravi A."/>
            <person name="Getino M."/>
            <person name="Pursley I."/>
            <person name="Horton D.L."/>
            <person name="Alikhan N.F."/>
            <person name="Baker D."/>
            <person name="Gharbi K."/>
            <person name="Hall N."/>
            <person name="Watson M."/>
            <person name="Adriaenssens E.M."/>
            <person name="Foster-Nyarko E."/>
            <person name="Jarju S."/>
            <person name="Secka A."/>
            <person name="Antonio M."/>
            <person name="Oren A."/>
            <person name="Chaudhuri R.R."/>
            <person name="La Ragione R."/>
            <person name="Hildebrand F."/>
            <person name="Pallen M.J."/>
        </authorList>
    </citation>
    <scope>NUCLEOTIDE SEQUENCE</scope>
    <source>
        <strain evidence="11">ChiHcec3-11533</strain>
    </source>
</reference>
<evidence type="ECO:0000256" key="4">
    <source>
        <dbReference type="ARBA" id="ARBA00022801"/>
    </source>
</evidence>
<dbReference type="InterPro" id="IPR027417">
    <property type="entry name" value="P-loop_NTPase"/>
</dbReference>
<dbReference type="PANTHER" id="PTHR30591">
    <property type="entry name" value="RECBCD ENZYME SUBUNIT RECC"/>
    <property type="match status" value="1"/>
</dbReference>
<evidence type="ECO:0000313" key="12">
    <source>
        <dbReference type="Proteomes" id="UP000824072"/>
    </source>
</evidence>
<proteinExistence type="predicted"/>
<dbReference type="GO" id="GO:0004386">
    <property type="term" value="F:helicase activity"/>
    <property type="evidence" value="ECO:0007669"/>
    <property type="project" value="UniProtKB-KW"/>
</dbReference>
<dbReference type="GO" id="GO:0004527">
    <property type="term" value="F:exonuclease activity"/>
    <property type="evidence" value="ECO:0007669"/>
    <property type="project" value="UniProtKB-KW"/>
</dbReference>
<dbReference type="PANTHER" id="PTHR30591:SF1">
    <property type="entry name" value="RECBCD ENZYME SUBUNIT RECC"/>
    <property type="match status" value="1"/>
</dbReference>
<evidence type="ECO:0000256" key="7">
    <source>
        <dbReference type="ARBA" id="ARBA00022840"/>
    </source>
</evidence>
<keyword evidence="8" id="KW-0238">DNA-binding</keyword>
<evidence type="ECO:0000256" key="8">
    <source>
        <dbReference type="ARBA" id="ARBA00023125"/>
    </source>
</evidence>
<dbReference type="GO" id="GO:0005524">
    <property type="term" value="F:ATP binding"/>
    <property type="evidence" value="ECO:0007669"/>
    <property type="project" value="UniProtKB-KW"/>
</dbReference>
<evidence type="ECO:0000313" key="11">
    <source>
        <dbReference type="EMBL" id="HIU34464.1"/>
    </source>
</evidence>
<reference evidence="11" key="1">
    <citation type="submission" date="2020-10" db="EMBL/GenBank/DDBJ databases">
        <authorList>
            <person name="Gilroy R."/>
        </authorList>
    </citation>
    <scope>NUCLEOTIDE SEQUENCE</scope>
    <source>
        <strain evidence="11">ChiHcec3-11533</strain>
    </source>
</reference>
<sequence length="1095" mass="122239">MLRVLTGRLPLLEGQLIAEARRVLEETEKSLLVVVPKRLTLETELKLLGGLGLRGSFRLQVLSPERLCGRIFEAAGAPEGERIDARGRVMLIRRALISLKGRLTAYRGAENRRGFAQRCMQDLEILRQAAVTPEELREAAEGFSGSLANKIGDLAEILQAYENALAGRYQDGESELFEATARVRDATFLSECEICFYGFDMTPPTVNRLMGALAAVCPVSALIPLPNDRRARDYDLFHPLEASVRRLLLAAREANALAERVAVDEAEDFRHPELRYLTKELFAFPCRPWEGGVPRAVQLLQARNPQQEALYAAALCRRLARQRHWKWNDMRILCFGLEDYHQALEEAFREYEIPLFLSSSRPASRHALTESLLGALTLLVYNFRTEDALALIGTGFLDIEPDEADRLRNYAVQYGLAGQAFLRPLRRGLQEVVEALEPIRERAFRPVANLRAALREAENLPAQLAALFGFLTDIRAYERSLQKQEEFKALDLRREAGEQAQVWNRVLGTLDQMHAILGERKLPLGELLALLQESLDAAVIKPLPQSGDAVFAQEAERISMQATRAVIVLGASDRAAGAPGGLLNLQQKLRLSEKTRKYLGPDVSDAARSDMYSIKCALAMATEYVMISFPLNGADDQALQPSGMVEQIREIFPALHFRGGLAEDLSLSRMLMESSSAAIKGLSGRLLEAGQVEREALRALKDLPQAGEALARLRSALRLPEEAERLRPGTARELYGKLRRASVTRLESFARCPFQHFAQYGLQPLVVDPYQLTPRDEGLFFHDAVRSFLADALDKDGHIDPDRAQSRMDEISSALLGALREGPLGQTATSLAEERRLRGVARTAARVLAEHLQDSLFRPVELEMRFQEGRGELLVAGDCVLEGTIDRVDEWTDGEDTYLRVIDYKRSARALEMCEIYCGLQLQLLTYLATALRRRGGKSAGVFYFRMDEGILSTQETDPQKIEAERMRSLRMDGLAPNDARLLSAMAPQFDRVLRLRRNQDGSVGKQGNCTDQQGFEKLIGHTLRMAGAHVRDIRGGKAAPAPVRTPSSDACEFCRWKSACLNDPKVHAERLRKIDKMSLPQVLAAIEGFVKIDD</sequence>
<gene>
    <name evidence="11" type="ORF">IAB02_07875</name>
</gene>